<dbReference type="RefSeq" id="WP_125967271.1">
    <property type="nucleotide sequence ID" value="NZ_RXFQ01000058.1"/>
</dbReference>
<reference evidence="1 2" key="1">
    <citation type="submission" date="2018-12" db="EMBL/GenBank/DDBJ databases">
        <title>The genome sequences of strain 502.</title>
        <authorList>
            <person name="Gao J."/>
            <person name="Sun J."/>
        </authorList>
    </citation>
    <scope>NUCLEOTIDE SEQUENCE [LARGE SCALE GENOMIC DNA]</scope>
    <source>
        <strain evidence="1 2">502</strain>
    </source>
</reference>
<proteinExistence type="predicted"/>
<comment type="caution">
    <text evidence="1">The sequence shown here is derived from an EMBL/GenBank/DDBJ whole genome shotgun (WGS) entry which is preliminary data.</text>
</comment>
<accession>A0ABX9ZWL6</accession>
<gene>
    <name evidence="1" type="ORF">EJO66_32300</name>
</gene>
<keyword evidence="2" id="KW-1185">Reference proteome</keyword>
<name>A0ABX9ZWL6_9BURK</name>
<protein>
    <submittedName>
        <fullName evidence="1">Uncharacterized protein</fullName>
    </submittedName>
</protein>
<dbReference type="EMBL" id="RXFQ01000058">
    <property type="protein sequence ID" value="RSZ23975.1"/>
    <property type="molecule type" value="Genomic_DNA"/>
</dbReference>
<sequence length="86" mass="9486">MTNHVRRLSRDEAASLAKVLTVEFAKSSGMEGSLLDVQPDPTLSEREGKTPVHWSAVFTSVHRGVELDGPTVLLVDLRVQRVAFNE</sequence>
<organism evidence="1 2">
    <name type="scientific">Variovorax beijingensis</name>
    <dbReference type="NCBI Taxonomy" id="2496117"/>
    <lineage>
        <taxon>Bacteria</taxon>
        <taxon>Pseudomonadati</taxon>
        <taxon>Pseudomonadota</taxon>
        <taxon>Betaproteobacteria</taxon>
        <taxon>Burkholderiales</taxon>
        <taxon>Comamonadaceae</taxon>
        <taxon>Variovorax</taxon>
    </lineage>
</organism>
<dbReference type="Proteomes" id="UP000271137">
    <property type="component" value="Unassembled WGS sequence"/>
</dbReference>
<evidence type="ECO:0000313" key="2">
    <source>
        <dbReference type="Proteomes" id="UP000271137"/>
    </source>
</evidence>
<evidence type="ECO:0000313" key="1">
    <source>
        <dbReference type="EMBL" id="RSZ23975.1"/>
    </source>
</evidence>